<dbReference type="EMBL" id="BK032533">
    <property type="protein sequence ID" value="DAF46215.1"/>
    <property type="molecule type" value="Genomic_DNA"/>
</dbReference>
<evidence type="ECO:0000256" key="1">
    <source>
        <dbReference type="SAM" id="MobiDB-lite"/>
    </source>
</evidence>
<accession>A0A8S5S6B9</accession>
<feature type="compositionally biased region" description="Basic and acidic residues" evidence="1">
    <location>
        <begin position="1"/>
        <end position="10"/>
    </location>
</feature>
<proteinExistence type="predicted"/>
<feature type="compositionally biased region" description="Polar residues" evidence="1">
    <location>
        <begin position="11"/>
        <end position="21"/>
    </location>
</feature>
<organism evidence="2">
    <name type="scientific">Caudovirales sp. ctaix4</name>
    <dbReference type="NCBI Taxonomy" id="2827635"/>
    <lineage>
        <taxon>Viruses</taxon>
        <taxon>Duplodnaviria</taxon>
        <taxon>Heunggongvirae</taxon>
        <taxon>Uroviricota</taxon>
        <taxon>Caudoviricetes</taxon>
    </lineage>
</organism>
<reference evidence="2" key="1">
    <citation type="journal article" date="2021" name="Proc. Natl. Acad. Sci. U.S.A.">
        <title>A Catalog of Tens of Thousands of Viruses from Human Metagenomes Reveals Hidden Associations with Chronic Diseases.</title>
        <authorList>
            <person name="Tisza M.J."/>
            <person name="Buck C.B."/>
        </authorList>
    </citation>
    <scope>NUCLEOTIDE SEQUENCE</scope>
    <source>
        <strain evidence="2">Ctaix4</strain>
    </source>
</reference>
<name>A0A8S5S6B9_9CAUD</name>
<feature type="region of interest" description="Disordered" evidence="1">
    <location>
        <begin position="1"/>
        <end position="55"/>
    </location>
</feature>
<evidence type="ECO:0000313" key="2">
    <source>
        <dbReference type="EMBL" id="DAF46215.1"/>
    </source>
</evidence>
<protein>
    <submittedName>
        <fullName evidence="2">Uncharacterized protein</fullName>
    </submittedName>
</protein>
<sequence length="55" mass="5999">MAQGKADHSSHAPQQPSVQQSKAHRPRLGTARQGHQRQGSKAGHEAKRSVKHKTP</sequence>